<keyword evidence="3" id="KW-1185">Reference proteome</keyword>
<evidence type="ECO:0000313" key="2">
    <source>
        <dbReference type="EMBL" id="KAJ5086895.1"/>
    </source>
</evidence>
<dbReference type="Gene3D" id="3.40.50.720">
    <property type="entry name" value="NAD(P)-binding Rossmann-like Domain"/>
    <property type="match status" value="1"/>
</dbReference>
<gene>
    <name evidence="2" type="ORF">NUU61_008202</name>
</gene>
<comment type="caution">
    <text evidence="2">The sequence shown here is derived from an EMBL/GenBank/DDBJ whole genome shotgun (WGS) entry which is preliminary data.</text>
</comment>
<dbReference type="SUPFAM" id="SSF51735">
    <property type="entry name" value="NAD(P)-binding Rossmann-fold domains"/>
    <property type="match status" value="1"/>
</dbReference>
<dbReference type="EMBL" id="JAPMSZ010000010">
    <property type="protein sequence ID" value="KAJ5086895.1"/>
    <property type="molecule type" value="Genomic_DNA"/>
</dbReference>
<dbReference type="InterPro" id="IPR029903">
    <property type="entry name" value="RmlD-like-bd"/>
</dbReference>
<dbReference type="PANTHER" id="PTHR10491">
    <property type="entry name" value="DTDP-4-DEHYDRORHAMNOSE REDUCTASE"/>
    <property type="match status" value="1"/>
</dbReference>
<dbReference type="OrthoDB" id="16464at2759"/>
<dbReference type="GeneID" id="81397896"/>
<evidence type="ECO:0000259" key="1">
    <source>
        <dbReference type="Pfam" id="PF04321"/>
    </source>
</evidence>
<dbReference type="AlphaFoldDB" id="A0A9W9JZ64"/>
<proteinExistence type="predicted"/>
<accession>A0A9W9JZ64</accession>
<dbReference type="InterPro" id="IPR005913">
    <property type="entry name" value="dTDP_dehydrorham_reduct"/>
</dbReference>
<dbReference type="PANTHER" id="PTHR10491:SF4">
    <property type="entry name" value="METHIONINE ADENOSYLTRANSFERASE 2 SUBUNIT BETA"/>
    <property type="match status" value="1"/>
</dbReference>
<dbReference type="RefSeq" id="XP_056509020.1">
    <property type="nucleotide sequence ID" value="XM_056658727.1"/>
</dbReference>
<evidence type="ECO:0000313" key="3">
    <source>
        <dbReference type="Proteomes" id="UP001141434"/>
    </source>
</evidence>
<reference evidence="2" key="1">
    <citation type="submission" date="2022-11" db="EMBL/GenBank/DDBJ databases">
        <authorList>
            <person name="Petersen C."/>
        </authorList>
    </citation>
    <scope>NUCLEOTIDE SEQUENCE</scope>
    <source>
        <strain evidence="2">IBT 34128</strain>
    </source>
</reference>
<dbReference type="Proteomes" id="UP001141434">
    <property type="component" value="Unassembled WGS sequence"/>
</dbReference>
<dbReference type="GO" id="GO:0048269">
    <property type="term" value="C:methionine adenosyltransferase complex"/>
    <property type="evidence" value="ECO:0007669"/>
    <property type="project" value="TreeGrafter"/>
</dbReference>
<protein>
    <submittedName>
        <fullName evidence="2">NRS/ER</fullName>
    </submittedName>
</protein>
<name>A0A9W9JZ64_9EURO</name>
<feature type="domain" description="RmlD-like substrate binding" evidence="1">
    <location>
        <begin position="15"/>
        <end position="162"/>
    </location>
</feature>
<dbReference type="GO" id="GO:0006556">
    <property type="term" value="P:S-adenosylmethionine biosynthetic process"/>
    <property type="evidence" value="ECO:0007669"/>
    <property type="project" value="TreeGrafter"/>
</dbReference>
<reference evidence="2" key="2">
    <citation type="journal article" date="2023" name="IMA Fungus">
        <title>Comparative genomic study of the Penicillium genus elucidates a diverse pangenome and 15 lateral gene transfer events.</title>
        <authorList>
            <person name="Petersen C."/>
            <person name="Sorensen T."/>
            <person name="Nielsen M.R."/>
            <person name="Sondergaard T.E."/>
            <person name="Sorensen J.L."/>
            <person name="Fitzpatrick D.A."/>
            <person name="Frisvad J.C."/>
            <person name="Nielsen K.L."/>
        </authorList>
    </citation>
    <scope>NUCLEOTIDE SEQUENCE</scope>
    <source>
        <strain evidence="2">IBT 34128</strain>
    </source>
</reference>
<dbReference type="GO" id="GO:0048270">
    <property type="term" value="F:methionine adenosyltransferase regulator activity"/>
    <property type="evidence" value="ECO:0007669"/>
    <property type="project" value="TreeGrafter"/>
</dbReference>
<organism evidence="2 3">
    <name type="scientific">Penicillium alfredii</name>
    <dbReference type="NCBI Taxonomy" id="1506179"/>
    <lineage>
        <taxon>Eukaryota</taxon>
        <taxon>Fungi</taxon>
        <taxon>Dikarya</taxon>
        <taxon>Ascomycota</taxon>
        <taxon>Pezizomycotina</taxon>
        <taxon>Eurotiomycetes</taxon>
        <taxon>Eurotiomycetidae</taxon>
        <taxon>Eurotiales</taxon>
        <taxon>Aspergillaceae</taxon>
        <taxon>Penicillium</taxon>
    </lineage>
</organism>
<sequence length="280" mass="30843">MTAGKVPLYLVFGDGWIAGQIRDILKTGGESYEVTKVRLEDREAVLSELRRVQPTHVINAAGVRGTPNVDWCEDHKEETIRANIIGATNVVDCCFLLGIHVTHFSSGCIYDYDDAHPPGGKGYTEEEEPNFFRSFYSNTKIISEKAIKHYPNVLILRIRNPLSGDLHPKNTVTKLFGFKKLIDVPNSGTICPNLLPGAIILAKNGETGLYNFAYLVHRVTDQPRGIYTQRSNGIDQEAPPSIPELVHVLAGRAGQDSQGTSVQPRDGFLEGCAEAANIWV</sequence>
<dbReference type="Pfam" id="PF04321">
    <property type="entry name" value="RmlD_sub_bind"/>
    <property type="match status" value="1"/>
</dbReference>
<dbReference type="InterPro" id="IPR036291">
    <property type="entry name" value="NAD(P)-bd_dom_sf"/>
</dbReference>